<evidence type="ECO:0000313" key="1">
    <source>
        <dbReference type="EMBL" id="SIQ99729.1"/>
    </source>
</evidence>
<sequence>MIHPIRRASIFRSSPFADNLIASYQRSYAAMYDATIPEEAKVLRQYYDHRAAWQPDDTPIVSDLVLAYEAADLPDYVTQLPLRLQKFFHSLGVTQLYLMDFLRSNLNEFPFENFRKKNLFRRIAGRHSQDYNYLLDTSDLPRLLPLFFQARKWDVPVIFLVAADGEIPVAINLCDDGNLHVSCSDRYSQEVQAAALAAGFETGDFTICSRYSVCYLPH</sequence>
<evidence type="ECO:0000313" key="2">
    <source>
        <dbReference type="Proteomes" id="UP000185924"/>
    </source>
</evidence>
<dbReference type="OrthoDB" id="1495060at2"/>
<proteinExistence type="predicted"/>
<accession>A0A1N6XBU4</accession>
<protein>
    <submittedName>
        <fullName evidence="1">Uncharacterized protein</fullName>
    </submittedName>
</protein>
<dbReference type="Proteomes" id="UP000185924">
    <property type="component" value="Unassembled WGS sequence"/>
</dbReference>
<reference evidence="2" key="1">
    <citation type="submission" date="2017-01" db="EMBL/GenBank/DDBJ databases">
        <authorList>
            <person name="Varghese N."/>
            <person name="Submissions S."/>
        </authorList>
    </citation>
    <scope>NUCLEOTIDE SEQUENCE [LARGE SCALE GENOMIC DNA]</scope>
    <source>
        <strain evidence="2">DM9</strain>
    </source>
</reference>
<dbReference type="AlphaFoldDB" id="A0A1N6XBU4"/>
<dbReference type="EMBL" id="FTNM01000002">
    <property type="protein sequence ID" value="SIQ99729.1"/>
    <property type="molecule type" value="Genomic_DNA"/>
</dbReference>
<gene>
    <name evidence="1" type="ORF">SAMN05421545_2051</name>
</gene>
<dbReference type="STRING" id="1077936.SAMN05421545_2051"/>
<dbReference type="RefSeq" id="WP_076421992.1">
    <property type="nucleotide sequence ID" value="NZ_FTNM01000002.1"/>
</dbReference>
<organism evidence="1 2">
    <name type="scientific">Pontibacter lucknowensis</name>
    <dbReference type="NCBI Taxonomy" id="1077936"/>
    <lineage>
        <taxon>Bacteria</taxon>
        <taxon>Pseudomonadati</taxon>
        <taxon>Bacteroidota</taxon>
        <taxon>Cytophagia</taxon>
        <taxon>Cytophagales</taxon>
        <taxon>Hymenobacteraceae</taxon>
        <taxon>Pontibacter</taxon>
    </lineage>
</organism>
<name>A0A1N6XBU4_9BACT</name>
<keyword evidence="2" id="KW-1185">Reference proteome</keyword>